<accession>A0A4R2CQ79</accession>
<comment type="caution">
    <text evidence="1">The sequence shown here is derived from an EMBL/GenBank/DDBJ whole genome shotgun (WGS) entry which is preliminary data.</text>
</comment>
<sequence>MQNARFMNAAPERARKSEEGEAVHYGNVCYPLIDTPREIAFCGYSAGKH</sequence>
<keyword evidence="2" id="KW-1185">Reference proteome</keyword>
<gene>
    <name evidence="1" type="ORF">EV665_1126</name>
</gene>
<evidence type="ECO:0000313" key="2">
    <source>
        <dbReference type="Proteomes" id="UP000295351"/>
    </source>
</evidence>
<protein>
    <submittedName>
        <fullName evidence="1">Uncharacterized protein</fullName>
    </submittedName>
</protein>
<dbReference type="AlphaFoldDB" id="A0A4R2CQ79"/>
<proteinExistence type="predicted"/>
<name>A0A4R2CQ79_SHIGR</name>
<organism evidence="1 2">
    <name type="scientific">Shinella granuli</name>
    <dbReference type="NCBI Taxonomy" id="323621"/>
    <lineage>
        <taxon>Bacteria</taxon>
        <taxon>Pseudomonadati</taxon>
        <taxon>Pseudomonadota</taxon>
        <taxon>Alphaproteobacteria</taxon>
        <taxon>Hyphomicrobiales</taxon>
        <taxon>Rhizobiaceae</taxon>
        <taxon>Shinella</taxon>
    </lineage>
</organism>
<reference evidence="1 2" key="1">
    <citation type="submission" date="2019-03" db="EMBL/GenBank/DDBJ databases">
        <title>Genomic Encyclopedia of Type Strains, Phase IV (KMG-IV): sequencing the most valuable type-strain genomes for metagenomic binning, comparative biology and taxonomic classification.</title>
        <authorList>
            <person name="Goeker M."/>
        </authorList>
    </citation>
    <scope>NUCLEOTIDE SEQUENCE [LARGE SCALE GENOMIC DNA]</scope>
    <source>
        <strain evidence="1 2">DSM 18401</strain>
    </source>
</reference>
<dbReference type="EMBL" id="SLVX01000012">
    <property type="protein sequence ID" value="TCN42272.1"/>
    <property type="molecule type" value="Genomic_DNA"/>
</dbReference>
<evidence type="ECO:0000313" key="1">
    <source>
        <dbReference type="EMBL" id="TCN42272.1"/>
    </source>
</evidence>
<dbReference type="Proteomes" id="UP000295351">
    <property type="component" value="Unassembled WGS sequence"/>
</dbReference>